<protein>
    <submittedName>
        <fullName evidence="4">Uncharacterized conserved protein YlxW, UPF0749 family</fullName>
    </submittedName>
</protein>
<dbReference type="Pfam" id="PF05949">
    <property type="entry name" value="DUF881"/>
    <property type="match status" value="1"/>
</dbReference>
<keyword evidence="5" id="KW-1185">Reference proteome</keyword>
<dbReference type="AlphaFoldDB" id="A0A1M6CE50"/>
<dbReference type="Proteomes" id="UP000184529">
    <property type="component" value="Unassembled WGS sequence"/>
</dbReference>
<dbReference type="PANTHER" id="PTHR37313">
    <property type="entry name" value="UPF0749 PROTEIN RV1825"/>
    <property type="match status" value="1"/>
</dbReference>
<proteinExistence type="inferred from homology"/>
<reference evidence="5" key="1">
    <citation type="submission" date="2016-11" db="EMBL/GenBank/DDBJ databases">
        <authorList>
            <person name="Varghese N."/>
            <person name="Submissions S."/>
        </authorList>
    </citation>
    <scope>NUCLEOTIDE SEQUENCE [LARGE SCALE GENOMIC DNA]</scope>
    <source>
        <strain evidence="5">DSM 16057</strain>
    </source>
</reference>
<sequence>MGGMTVKIRGFHWALVLVGLVMGLMLAVQFRLTRDIQETPPVKQTQTLAAQVNQAKKERDELQRRVSDLRARLDEVAAGPRLNALKEELNRVRIAAGLVEVSGPGVEVTLNDSNQILQPGQNPNLYVLHDEDVLKIINELKAAGAEAIAINGQRMLATSEIRCVGPTILTNRNQRLTPPFVISAIGNPDNLINSLLMRGGVVEQLRFWAIQVEVKKVAQLTVPAYTGGVRFEYARPLEEGVKR</sequence>
<feature type="transmembrane region" description="Helical" evidence="3">
    <location>
        <begin position="12"/>
        <end position="32"/>
    </location>
</feature>
<evidence type="ECO:0000313" key="5">
    <source>
        <dbReference type="Proteomes" id="UP000184529"/>
    </source>
</evidence>
<accession>A0A1M6CE50</accession>
<evidence type="ECO:0000256" key="3">
    <source>
        <dbReference type="SAM" id="Phobius"/>
    </source>
</evidence>
<organism evidence="4 5">
    <name type="scientific">Desulfofundulus thermosubterraneus DSM 16057</name>
    <dbReference type="NCBI Taxonomy" id="1121432"/>
    <lineage>
        <taxon>Bacteria</taxon>
        <taxon>Bacillati</taxon>
        <taxon>Bacillota</taxon>
        <taxon>Clostridia</taxon>
        <taxon>Eubacteriales</taxon>
        <taxon>Peptococcaceae</taxon>
        <taxon>Desulfofundulus</taxon>
    </lineage>
</organism>
<evidence type="ECO:0000256" key="2">
    <source>
        <dbReference type="SAM" id="Coils"/>
    </source>
</evidence>
<dbReference type="Gene3D" id="3.30.70.1880">
    <property type="entry name" value="Protein of unknown function DUF881"/>
    <property type="match status" value="1"/>
</dbReference>
<keyword evidence="3" id="KW-0812">Transmembrane</keyword>
<dbReference type="PANTHER" id="PTHR37313:SF2">
    <property type="entry name" value="UPF0749 PROTEIN YLXX"/>
    <property type="match status" value="1"/>
</dbReference>
<dbReference type="InterPro" id="IPR010273">
    <property type="entry name" value="DUF881"/>
</dbReference>
<keyword evidence="3" id="KW-0472">Membrane</keyword>
<evidence type="ECO:0000313" key="4">
    <source>
        <dbReference type="EMBL" id="SHI58978.1"/>
    </source>
</evidence>
<comment type="similarity">
    <text evidence="1">Belongs to the UPF0749 family.</text>
</comment>
<feature type="coiled-coil region" evidence="2">
    <location>
        <begin position="45"/>
        <end position="79"/>
    </location>
</feature>
<dbReference type="EMBL" id="FQZM01000007">
    <property type="protein sequence ID" value="SHI58978.1"/>
    <property type="molecule type" value="Genomic_DNA"/>
</dbReference>
<gene>
    <name evidence="4" type="ORF">SAMN02745219_00642</name>
</gene>
<keyword evidence="2" id="KW-0175">Coiled coil</keyword>
<name>A0A1M6CE50_9FIRM</name>
<evidence type="ECO:0000256" key="1">
    <source>
        <dbReference type="ARBA" id="ARBA00009108"/>
    </source>
</evidence>
<keyword evidence="3" id="KW-1133">Transmembrane helix</keyword>
<dbReference type="STRING" id="1121432.SAMN02745219_00642"/>